<dbReference type="Pfam" id="PF02374">
    <property type="entry name" value="ArsA_ATPase"/>
    <property type="match status" value="1"/>
</dbReference>
<organism evidence="4">
    <name type="scientific">Caldiarchaeum subterraneum</name>
    <dbReference type="NCBI Taxonomy" id="311458"/>
    <lineage>
        <taxon>Archaea</taxon>
        <taxon>Nitrososphaerota</taxon>
        <taxon>Candidatus Caldarchaeales</taxon>
        <taxon>Candidatus Caldarchaeaceae</taxon>
        <taxon>Candidatus Caldarchaeum</taxon>
    </lineage>
</organism>
<dbReference type="EMBL" id="DRXG01000024">
    <property type="protein sequence ID" value="HHN51929.1"/>
    <property type="molecule type" value="Genomic_DNA"/>
</dbReference>
<protein>
    <submittedName>
        <fullName evidence="4">Arsenic transporter</fullName>
    </submittedName>
</protein>
<dbReference type="NCBIfam" id="TIGR00345">
    <property type="entry name" value="GET3_arsA_TRC40"/>
    <property type="match status" value="1"/>
</dbReference>
<comment type="caution">
    <text evidence="4">The sequence shown here is derived from an EMBL/GenBank/DDBJ whole genome shotgun (WGS) entry which is preliminary data.</text>
</comment>
<dbReference type="AlphaFoldDB" id="A0A7C4I3T5"/>
<dbReference type="PANTHER" id="PTHR10803:SF3">
    <property type="entry name" value="ATPASE GET3"/>
    <property type="match status" value="1"/>
</dbReference>
<evidence type="ECO:0000256" key="1">
    <source>
        <dbReference type="ARBA" id="ARBA00011040"/>
    </source>
</evidence>
<name>A0A7C4I3T5_CALS0</name>
<accession>A0A7C4I3T5</accession>
<dbReference type="CDD" id="cd02035">
    <property type="entry name" value="ArsA"/>
    <property type="match status" value="1"/>
</dbReference>
<evidence type="ECO:0000259" key="2">
    <source>
        <dbReference type="Pfam" id="PF02374"/>
    </source>
</evidence>
<evidence type="ECO:0000313" key="3">
    <source>
        <dbReference type="EMBL" id="HGL41432.1"/>
    </source>
</evidence>
<dbReference type="GO" id="GO:0005524">
    <property type="term" value="F:ATP binding"/>
    <property type="evidence" value="ECO:0007669"/>
    <property type="project" value="InterPro"/>
</dbReference>
<sequence length="330" mass="37268">MSRGLDIGRTKYIFLGGKGGVGKTVLAGAVALESAQQGKTVLLASLNPVHSLSTLFMQNVSGGRFCKIEGVDGLTVVEVEISDLIERYRQNMEARLKEFFKWAEIPINPEPFIQIATTNPAFQESAMFDKVMDIMVNEGQNYDLVVFDTAAVANAVRLIGLSKLYGLWLARMIQSRKEAQEYRLRLSIRKEKVMEEIKKDPVVADLLNLYDKFAKTREAIVDPEKTRFYFVTTPESLPISVVKRFISMVQSFNIPVGGVFVNMVLDREDVASDPSGYLAAKLEEQRSYLSTIERDMGQYIRGYVRMYPTEIRGIKALYNITDDIRQYVPS</sequence>
<proteinExistence type="inferred from homology"/>
<dbReference type="GO" id="GO:0016887">
    <property type="term" value="F:ATP hydrolysis activity"/>
    <property type="evidence" value="ECO:0007669"/>
    <property type="project" value="InterPro"/>
</dbReference>
<evidence type="ECO:0000313" key="4">
    <source>
        <dbReference type="EMBL" id="HGN90607.1"/>
    </source>
</evidence>
<dbReference type="Gene3D" id="3.40.50.300">
    <property type="entry name" value="P-loop containing nucleotide triphosphate hydrolases"/>
    <property type="match status" value="1"/>
</dbReference>
<reference evidence="4" key="1">
    <citation type="journal article" date="2020" name="mSystems">
        <title>Genome- and Community-Level Interaction Insights into Carbon Utilization and Element Cycling Functions of Hydrothermarchaeota in Hydrothermal Sediment.</title>
        <authorList>
            <person name="Zhou Z."/>
            <person name="Liu Y."/>
            <person name="Xu W."/>
            <person name="Pan J."/>
            <person name="Luo Z.H."/>
            <person name="Li M."/>
        </authorList>
    </citation>
    <scope>NUCLEOTIDE SEQUENCE [LARGE SCALE GENOMIC DNA]</scope>
    <source>
        <strain evidence="5">SpSt-1073</strain>
        <strain evidence="4">SpSt-613</strain>
        <strain evidence="3">SpSt-669</strain>
    </source>
</reference>
<dbReference type="InterPro" id="IPR016300">
    <property type="entry name" value="ATPase_ArsA/GET3"/>
</dbReference>
<dbReference type="SUPFAM" id="SSF52540">
    <property type="entry name" value="P-loop containing nucleoside triphosphate hydrolases"/>
    <property type="match status" value="1"/>
</dbReference>
<dbReference type="InterPro" id="IPR025723">
    <property type="entry name" value="ArsA/GET3_ATPase-like"/>
</dbReference>
<dbReference type="EMBL" id="DTAD01000063">
    <property type="protein sequence ID" value="HGN90607.1"/>
    <property type="molecule type" value="Genomic_DNA"/>
</dbReference>
<dbReference type="PANTHER" id="PTHR10803">
    <property type="entry name" value="ARSENICAL PUMP-DRIVING ATPASE ARSENITE-TRANSLOCATING ATPASE"/>
    <property type="match status" value="1"/>
</dbReference>
<comment type="similarity">
    <text evidence="1">Belongs to the arsA ATPase family.</text>
</comment>
<dbReference type="EMBL" id="DTCM01000086">
    <property type="protein sequence ID" value="HGL41432.1"/>
    <property type="molecule type" value="Genomic_DNA"/>
</dbReference>
<feature type="domain" description="ArsA/GET3 Anion-transporting ATPase-like" evidence="2">
    <location>
        <begin position="10"/>
        <end position="324"/>
    </location>
</feature>
<gene>
    <name evidence="5" type="ORF">ENM30_01305</name>
    <name evidence="4" type="ORF">ENT82_05715</name>
    <name evidence="3" type="ORF">ENU43_07205</name>
</gene>
<dbReference type="InterPro" id="IPR027417">
    <property type="entry name" value="P-loop_NTPase"/>
</dbReference>
<evidence type="ECO:0000313" key="5">
    <source>
        <dbReference type="EMBL" id="HHN51929.1"/>
    </source>
</evidence>